<feature type="transmembrane region" description="Helical" evidence="6">
    <location>
        <begin position="262"/>
        <end position="282"/>
    </location>
</feature>
<feature type="transmembrane region" description="Helical" evidence="6">
    <location>
        <begin position="302"/>
        <end position="325"/>
    </location>
</feature>
<feature type="transmembrane region" description="Helical" evidence="6">
    <location>
        <begin position="226"/>
        <end position="250"/>
    </location>
</feature>
<evidence type="ECO:0000256" key="1">
    <source>
        <dbReference type="ARBA" id="ARBA00004651"/>
    </source>
</evidence>
<accession>A8F8Y2</accession>
<feature type="transmembrane region" description="Helical" evidence="6">
    <location>
        <begin position="9"/>
        <end position="26"/>
    </location>
</feature>
<keyword evidence="3 6" id="KW-0812">Transmembrane</keyword>
<reference evidence="7 8" key="2">
    <citation type="journal article" date="2009" name="Proc. Natl. Acad. Sci. U.S.A.">
        <title>On the chimeric nature, thermophilic origin, and phylogenetic placement of the Thermotogales.</title>
        <authorList>
            <person name="Zhaxybayeva O."/>
            <person name="Swithers K.S."/>
            <person name="Lapierre P."/>
            <person name="Fournier G.P."/>
            <person name="Bickhart D.M."/>
            <person name="DeBoy R.T."/>
            <person name="Nelson K.E."/>
            <person name="Nesbo C.L."/>
            <person name="Doolittle W.F."/>
            <person name="Gogarten J.P."/>
            <person name="Noll K.M."/>
        </authorList>
    </citation>
    <scope>NUCLEOTIDE SEQUENCE [LARGE SCALE GENOMIC DNA]</scope>
    <source>
        <strain evidence="8">ATCC BAA-301 / DSM 14385 / NBRC 107922 / TMO</strain>
    </source>
</reference>
<dbReference type="PANTHER" id="PTHR37693:SF1">
    <property type="entry name" value="INTEGRAL MEMBRANE PROTEIN"/>
    <property type="match status" value="1"/>
</dbReference>
<comment type="subcellular location">
    <subcellularLocation>
        <location evidence="1">Cell membrane</location>
        <topology evidence="1">Multi-pass membrane protein</topology>
    </subcellularLocation>
</comment>
<name>A8F8Y2_PSELT</name>
<reference evidence="7 8" key="1">
    <citation type="submission" date="2007-08" db="EMBL/GenBank/DDBJ databases">
        <title>Complete sequence of Thermotoga lettingae TMO.</title>
        <authorList>
            <consortium name="US DOE Joint Genome Institute"/>
            <person name="Copeland A."/>
            <person name="Lucas S."/>
            <person name="Lapidus A."/>
            <person name="Barry K."/>
            <person name="Glavina del Rio T."/>
            <person name="Dalin E."/>
            <person name="Tice H."/>
            <person name="Pitluck S."/>
            <person name="Foster B."/>
            <person name="Bruce D."/>
            <person name="Schmutz J."/>
            <person name="Larimer F."/>
            <person name="Land M."/>
            <person name="Hauser L."/>
            <person name="Kyrpides N."/>
            <person name="Mikhailova N."/>
            <person name="Nelson K."/>
            <person name="Gogarten J.P."/>
            <person name="Noll K."/>
            <person name="Richardson P."/>
        </authorList>
    </citation>
    <scope>NUCLEOTIDE SEQUENCE [LARGE SCALE GENOMIC DNA]</scope>
    <source>
        <strain evidence="8">ATCC BAA-301 / DSM 14385 / NBRC 107922 / TMO</strain>
    </source>
</reference>
<dbReference type="NCBIfam" id="TIGR00374">
    <property type="entry name" value="flippase-like domain"/>
    <property type="match status" value="1"/>
</dbReference>
<evidence type="ECO:0000256" key="3">
    <source>
        <dbReference type="ARBA" id="ARBA00022692"/>
    </source>
</evidence>
<feature type="transmembrane region" description="Helical" evidence="6">
    <location>
        <begin position="154"/>
        <end position="175"/>
    </location>
</feature>
<organism evidence="7 8">
    <name type="scientific">Pseudothermotoga lettingae (strain ATCC BAA-301 / DSM 14385 / NBRC 107922 / TMO)</name>
    <name type="common">Thermotoga lettingae</name>
    <dbReference type="NCBI Taxonomy" id="416591"/>
    <lineage>
        <taxon>Bacteria</taxon>
        <taxon>Thermotogati</taxon>
        <taxon>Thermotogota</taxon>
        <taxon>Thermotogae</taxon>
        <taxon>Thermotogales</taxon>
        <taxon>Thermotogaceae</taxon>
        <taxon>Pseudothermotoga</taxon>
    </lineage>
</organism>
<dbReference type="eggNOG" id="COG0392">
    <property type="taxonomic scope" value="Bacteria"/>
</dbReference>
<evidence type="ECO:0000313" key="8">
    <source>
        <dbReference type="Proteomes" id="UP000002016"/>
    </source>
</evidence>
<keyword evidence="4 6" id="KW-1133">Transmembrane helix</keyword>
<keyword evidence="5 6" id="KW-0472">Membrane</keyword>
<dbReference type="AlphaFoldDB" id="A8F8Y2"/>
<keyword evidence="8" id="KW-1185">Reference proteome</keyword>
<evidence type="ECO:0000256" key="5">
    <source>
        <dbReference type="ARBA" id="ARBA00023136"/>
    </source>
</evidence>
<evidence type="ECO:0000256" key="2">
    <source>
        <dbReference type="ARBA" id="ARBA00022475"/>
    </source>
</evidence>
<feature type="transmembrane region" description="Helical" evidence="6">
    <location>
        <begin position="76"/>
        <end position="95"/>
    </location>
</feature>
<proteinExistence type="predicted"/>
<evidence type="ECO:0000256" key="6">
    <source>
        <dbReference type="SAM" id="Phobius"/>
    </source>
</evidence>
<dbReference type="EMBL" id="CP000812">
    <property type="protein sequence ID" value="ABV32582.1"/>
    <property type="molecule type" value="Genomic_DNA"/>
</dbReference>
<dbReference type="GO" id="GO:0005886">
    <property type="term" value="C:plasma membrane"/>
    <property type="evidence" value="ECO:0007669"/>
    <property type="project" value="UniProtKB-SubCell"/>
</dbReference>
<feature type="transmembrane region" description="Helical" evidence="6">
    <location>
        <begin position="123"/>
        <end position="142"/>
    </location>
</feature>
<dbReference type="KEGG" id="tle:Tlet_0009"/>
<evidence type="ECO:0000256" key="4">
    <source>
        <dbReference type="ARBA" id="ARBA00022989"/>
    </source>
</evidence>
<feature type="transmembrane region" description="Helical" evidence="6">
    <location>
        <begin position="38"/>
        <end position="56"/>
    </location>
</feature>
<dbReference type="InterPro" id="IPR022791">
    <property type="entry name" value="L-PG_synthase/AglD"/>
</dbReference>
<keyword evidence="2" id="KW-1003">Cell membrane</keyword>
<dbReference type="Pfam" id="PF03706">
    <property type="entry name" value="LPG_synthase_TM"/>
    <property type="match status" value="1"/>
</dbReference>
<dbReference type="STRING" id="416591.Tlet_0009"/>
<sequence length="337" mass="37992" precursor="true">MKSTLSKSLIILVISFIIVIFIAGFTDLSSTVRALKRVSIGWLTIGGFLMICDWFLETITVKIFAISYKTKISMTYLFKSTLIGNFFSAITPFSTGGQPAQIAFMNKRGVEYGEATALYVSRFIVYQLVATGMGIFGVYAAYDILQKNITRFAWFAFAGFALNGAVLMFLLIFSINRNLAIWLVKTLIKPLAFLRLIKHQQAVVEKTIAQTELFNKYMLRSMGNPFLLLFSIFTTLCQMTARVSITYFVARSVGVNCSYFETVLFQLVLFLVISLMPTPGAMGVSESGYVLFFKFLFGPETVATLLLWRFLTYYVNIIIGGLTTAHEMRNMSKFYVK</sequence>
<evidence type="ECO:0000313" key="7">
    <source>
        <dbReference type="EMBL" id="ABV32582.1"/>
    </source>
</evidence>
<dbReference type="PANTHER" id="PTHR37693">
    <property type="entry name" value="PHOSPHATIDYLGLYCEROL LYSYLTRANSFERASE"/>
    <property type="match status" value="1"/>
</dbReference>
<gene>
    <name evidence="7" type="ordered locus">Tlet_0009</name>
</gene>
<dbReference type="HOGENOM" id="CLU_039146_0_0_0"/>
<dbReference type="Proteomes" id="UP000002016">
    <property type="component" value="Chromosome"/>
</dbReference>
<protein>
    <submittedName>
        <fullName evidence="7">Uncharacterized conserved membrane protein</fullName>
    </submittedName>
</protein>